<reference evidence="3" key="1">
    <citation type="journal article" date="2019" name="Int. J. Syst. Evol. Microbiol.">
        <title>The Global Catalogue of Microorganisms (GCM) 10K type strain sequencing project: providing services to taxonomists for standard genome sequencing and annotation.</title>
        <authorList>
            <consortium name="The Broad Institute Genomics Platform"/>
            <consortium name="The Broad Institute Genome Sequencing Center for Infectious Disease"/>
            <person name="Wu L."/>
            <person name="Ma J."/>
        </authorList>
    </citation>
    <scope>NUCLEOTIDE SEQUENCE [LARGE SCALE GENOMIC DNA]</scope>
    <source>
        <strain evidence="3">CGMCC 4.7349</strain>
    </source>
</reference>
<feature type="compositionally biased region" description="Basic and acidic residues" evidence="1">
    <location>
        <begin position="67"/>
        <end position="76"/>
    </location>
</feature>
<comment type="caution">
    <text evidence="2">The sequence shown here is derived from an EMBL/GenBank/DDBJ whole genome shotgun (WGS) entry which is preliminary data.</text>
</comment>
<gene>
    <name evidence="2" type="ORF">GCM10012286_04510</name>
</gene>
<proteinExistence type="predicted"/>
<protein>
    <submittedName>
        <fullName evidence="2">Uncharacterized protein</fullName>
    </submittedName>
</protein>
<evidence type="ECO:0000256" key="1">
    <source>
        <dbReference type="SAM" id="MobiDB-lite"/>
    </source>
</evidence>
<keyword evidence="3" id="KW-1185">Reference proteome</keyword>
<accession>A0ABQ2LHV6</accession>
<evidence type="ECO:0000313" key="3">
    <source>
        <dbReference type="Proteomes" id="UP000656881"/>
    </source>
</evidence>
<name>A0ABQ2LHV6_9ACTN</name>
<sequence>MSATNGAAPPPESAPTSAWGAAAGPGNESPWATAAARPAGGERVTKRQRRVVEGLPDWEPLPPGETLVRRHGDHSP</sequence>
<evidence type="ECO:0000313" key="2">
    <source>
        <dbReference type="EMBL" id="GGO34822.1"/>
    </source>
</evidence>
<organism evidence="2 3">
    <name type="scientific">Streptomyces lasiicapitis</name>
    <dbReference type="NCBI Taxonomy" id="1923961"/>
    <lineage>
        <taxon>Bacteria</taxon>
        <taxon>Bacillati</taxon>
        <taxon>Actinomycetota</taxon>
        <taxon>Actinomycetes</taxon>
        <taxon>Kitasatosporales</taxon>
        <taxon>Streptomycetaceae</taxon>
        <taxon>Streptomyces</taxon>
    </lineage>
</organism>
<dbReference type="EMBL" id="BMNG01000001">
    <property type="protein sequence ID" value="GGO34822.1"/>
    <property type="molecule type" value="Genomic_DNA"/>
</dbReference>
<dbReference type="RefSeq" id="WP_189172820.1">
    <property type="nucleotide sequence ID" value="NZ_BMNG01000001.1"/>
</dbReference>
<dbReference type="Proteomes" id="UP000656881">
    <property type="component" value="Unassembled WGS sequence"/>
</dbReference>
<feature type="region of interest" description="Disordered" evidence="1">
    <location>
        <begin position="1"/>
        <end position="76"/>
    </location>
</feature>